<dbReference type="Proteomes" id="UP000677812">
    <property type="component" value="Unassembled WGS sequence"/>
</dbReference>
<sequence length="322" mass="34788">MTYLHFHTALPESNDVPEWIHLLPAGVFRGVDQRGPYTVANADQVITHSMQAGKLVLDENHATDKAALKGGSAPAVGWIVEMQSREDGIWGRVDWTKTGRALMSDKAYRGVSPAFAAQGAQVTRIARASLTNLPNLTLTHLHTQEIGMDPSDIARRLGLPITSTQSEIETALERARDALSLHTQAVTLAGLKGSPSVEAIVTGLRARTETVETHAQQQITALQEQVKVLGQQAARHAAEQAVKDASTEGRIITDKMRERLVHLHMQDPEAAEEIISGLPKMGGKIEMHTRTPHAGSVDGHDAFIAAQLGVSVEAMQKMRGAV</sequence>
<dbReference type="EMBL" id="JAGRQH010000003">
    <property type="protein sequence ID" value="MBR0559505.1"/>
    <property type="molecule type" value="Genomic_DNA"/>
</dbReference>
<evidence type="ECO:0008006" key="3">
    <source>
        <dbReference type="Google" id="ProtNLM"/>
    </source>
</evidence>
<dbReference type="PIRSF" id="PIRSF016624">
    <property type="entry name" value="Mu_prophg_I"/>
    <property type="match status" value="1"/>
</dbReference>
<accession>A0ABS5E6G8</accession>
<evidence type="ECO:0000313" key="2">
    <source>
        <dbReference type="Proteomes" id="UP000677812"/>
    </source>
</evidence>
<reference evidence="1 2" key="1">
    <citation type="submission" date="2021-04" db="EMBL/GenBank/DDBJ databases">
        <title>The complete genome sequence of Neokomagataea sp. TBRC 2177.</title>
        <authorList>
            <person name="Charoenyingcharoen P."/>
            <person name="Yukphan P."/>
        </authorList>
    </citation>
    <scope>NUCLEOTIDE SEQUENCE [LARGE SCALE GENOMIC DNA]</scope>
    <source>
        <strain evidence="1 2">TBRC 2177</strain>
    </source>
</reference>
<protein>
    <recommendedName>
        <fullName evidence="3">Mu-like prophage I protein</fullName>
    </recommendedName>
</protein>
<proteinExistence type="predicted"/>
<evidence type="ECO:0000313" key="1">
    <source>
        <dbReference type="EMBL" id="MBR0559505.1"/>
    </source>
</evidence>
<dbReference type="RefSeq" id="WP_211681081.1">
    <property type="nucleotide sequence ID" value="NZ_JAGRQH010000003.1"/>
</dbReference>
<organism evidence="1 2">
    <name type="scientific">Neokomagataea anthophila</name>
    <dbReference type="NCBI Taxonomy" id="2826925"/>
    <lineage>
        <taxon>Bacteria</taxon>
        <taxon>Pseudomonadati</taxon>
        <taxon>Pseudomonadota</taxon>
        <taxon>Alphaproteobacteria</taxon>
        <taxon>Acetobacterales</taxon>
        <taxon>Acetobacteraceae</taxon>
        <taxon>Neokomagataea</taxon>
    </lineage>
</organism>
<keyword evidence="2" id="KW-1185">Reference proteome</keyword>
<name>A0ABS5E6G8_9PROT</name>
<gene>
    <name evidence="1" type="ORF">KB213_05475</name>
</gene>
<comment type="caution">
    <text evidence="1">The sequence shown here is derived from an EMBL/GenBank/DDBJ whole genome shotgun (WGS) entry which is preliminary data.</text>
</comment>
<dbReference type="InterPro" id="IPR012106">
    <property type="entry name" value="Phage_Mu_Gp1"/>
</dbReference>
<dbReference type="Pfam" id="PF10123">
    <property type="entry name" value="Mu-like_Pro"/>
    <property type="match status" value="1"/>
</dbReference>